<reference evidence="7" key="1">
    <citation type="submission" date="2021-01" db="EMBL/GenBank/DDBJ databases">
        <authorList>
            <person name="Corre E."/>
            <person name="Pelletier E."/>
            <person name="Niang G."/>
            <person name="Scheremetjew M."/>
            <person name="Finn R."/>
            <person name="Kale V."/>
            <person name="Holt S."/>
            <person name="Cochrane G."/>
            <person name="Meng A."/>
            <person name="Brown T."/>
            <person name="Cohen L."/>
        </authorList>
    </citation>
    <scope>NUCLEOTIDE SEQUENCE</scope>
    <source>
        <strain evidence="7">CCMP3107</strain>
    </source>
</reference>
<dbReference type="InterPro" id="IPR007955">
    <property type="entry name" value="Bystin"/>
</dbReference>
<dbReference type="EMBL" id="HBIU01057041">
    <property type="protein sequence ID" value="CAE0650116.1"/>
    <property type="molecule type" value="Transcribed_RNA"/>
</dbReference>
<dbReference type="GO" id="GO:0030515">
    <property type="term" value="F:snoRNA binding"/>
    <property type="evidence" value="ECO:0007669"/>
    <property type="project" value="TreeGrafter"/>
</dbReference>
<organism evidence="7">
    <name type="scientific">Heterosigma akashiwo</name>
    <name type="common">Chromophytic alga</name>
    <name type="synonym">Heterosigma carterae</name>
    <dbReference type="NCBI Taxonomy" id="2829"/>
    <lineage>
        <taxon>Eukaryota</taxon>
        <taxon>Sar</taxon>
        <taxon>Stramenopiles</taxon>
        <taxon>Ochrophyta</taxon>
        <taxon>Raphidophyceae</taxon>
        <taxon>Chattonellales</taxon>
        <taxon>Chattonellaceae</taxon>
        <taxon>Heterosigma</taxon>
    </lineage>
</organism>
<comment type="similarity">
    <text evidence="2">Belongs to the bystin family.</text>
</comment>
<dbReference type="PANTHER" id="PTHR12821:SF0">
    <property type="entry name" value="BYSTIN"/>
    <property type="match status" value="1"/>
</dbReference>
<proteinExistence type="inferred from homology"/>
<dbReference type="FunFam" id="1.25.40.480:FF:000001">
    <property type="entry name" value="Bystin (51.6 kD)-like"/>
    <property type="match status" value="1"/>
</dbReference>
<evidence type="ECO:0000256" key="4">
    <source>
        <dbReference type="ARBA" id="ARBA00023242"/>
    </source>
</evidence>
<evidence type="ECO:0000256" key="6">
    <source>
        <dbReference type="SAM" id="MobiDB-lite"/>
    </source>
</evidence>
<dbReference type="GO" id="GO:0005730">
    <property type="term" value="C:nucleolus"/>
    <property type="evidence" value="ECO:0007669"/>
    <property type="project" value="UniProtKB-SubCell"/>
</dbReference>
<keyword evidence="4" id="KW-0539">Nucleus</keyword>
<dbReference type="PANTHER" id="PTHR12821">
    <property type="entry name" value="BYSTIN"/>
    <property type="match status" value="1"/>
</dbReference>
<evidence type="ECO:0000313" key="7">
    <source>
        <dbReference type="EMBL" id="CAE0650116.1"/>
    </source>
</evidence>
<sequence>MGRFKKDKKGPTLRHKPIGKEIESAEHASKFVVEKHWKKKPDDGKGSDEDEAKDAAYVDARLTRKILDQARSQREEMTGKAQAQQKMVDSEQIGSDSEDEFEVENTLDLSEEEEEELVEINDGYVGDAGLSQSEERLVESFMTGGLGQRRTLADIIMGKIREKEMAEALGAQGGGEEEPESALPPKVVQVYSGVGKLLSRYRSGKLPKAFKIVPALSNWEEVLWLTRPDTWTPQATYAATKLMASNCDPASAQRFYQDFLLEKVRDDIRQNKKLNYHLYNALLKACYKPAAFYKGILLPLARGGDCTLQEATIVGSVLTKKAIPVNHSAVALLKLAQGKYSGAASLFIKLLLNKKYCLPYRVVDALCAHFLAFASDSRELPVLWHQSLLTFAQRYKHHLTREQKEALKPLLKAHFHRLITPEVRRELYSSRSRGEAAAPEEEAMIMQP</sequence>
<feature type="region of interest" description="Disordered" evidence="6">
    <location>
        <begin position="75"/>
        <end position="101"/>
    </location>
</feature>
<dbReference type="GO" id="GO:0006364">
    <property type="term" value="P:rRNA processing"/>
    <property type="evidence" value="ECO:0007669"/>
    <property type="project" value="TreeGrafter"/>
</dbReference>
<dbReference type="Gene3D" id="1.25.40.480">
    <property type="match status" value="1"/>
</dbReference>
<feature type="compositionally biased region" description="Basic and acidic residues" evidence="6">
    <location>
        <begin position="18"/>
        <end position="54"/>
    </location>
</feature>
<dbReference type="Pfam" id="PF05291">
    <property type="entry name" value="Bystin"/>
    <property type="match status" value="1"/>
</dbReference>
<protein>
    <recommendedName>
        <fullName evidence="5">Bystin</fullName>
    </recommendedName>
</protein>
<evidence type="ECO:0000256" key="1">
    <source>
        <dbReference type="ARBA" id="ARBA00004604"/>
    </source>
</evidence>
<evidence type="ECO:0000256" key="5">
    <source>
        <dbReference type="ARBA" id="ARBA00074032"/>
    </source>
</evidence>
<feature type="region of interest" description="Disordered" evidence="6">
    <location>
        <begin position="1"/>
        <end position="54"/>
    </location>
</feature>
<keyword evidence="3" id="KW-0690">Ribosome biogenesis</keyword>
<dbReference type="GO" id="GO:0030688">
    <property type="term" value="C:preribosome, small subunit precursor"/>
    <property type="evidence" value="ECO:0007669"/>
    <property type="project" value="TreeGrafter"/>
</dbReference>
<feature type="compositionally biased region" description="Basic residues" evidence="6">
    <location>
        <begin position="1"/>
        <end position="17"/>
    </location>
</feature>
<evidence type="ECO:0000256" key="3">
    <source>
        <dbReference type="ARBA" id="ARBA00022517"/>
    </source>
</evidence>
<dbReference type="AlphaFoldDB" id="A0A6V1WMU3"/>
<evidence type="ECO:0000256" key="2">
    <source>
        <dbReference type="ARBA" id="ARBA00007114"/>
    </source>
</evidence>
<comment type="subcellular location">
    <subcellularLocation>
        <location evidence="1">Nucleus</location>
        <location evidence="1">Nucleolus</location>
    </subcellularLocation>
</comment>
<name>A0A6V1WMU3_HETAK</name>
<dbReference type="GO" id="GO:0005737">
    <property type="term" value="C:cytoplasm"/>
    <property type="evidence" value="ECO:0007669"/>
    <property type="project" value="TreeGrafter"/>
</dbReference>
<accession>A0A6V1WMU3</accession>
<gene>
    <name evidence="7" type="ORF">HAKA00212_LOCUS24972</name>
</gene>
<feature type="compositionally biased region" description="Polar residues" evidence="6">
    <location>
        <begin position="81"/>
        <end position="95"/>
    </location>
</feature>